<organism evidence="1 2">
    <name type="scientific">Racocetra persica</name>
    <dbReference type="NCBI Taxonomy" id="160502"/>
    <lineage>
        <taxon>Eukaryota</taxon>
        <taxon>Fungi</taxon>
        <taxon>Fungi incertae sedis</taxon>
        <taxon>Mucoromycota</taxon>
        <taxon>Glomeromycotina</taxon>
        <taxon>Glomeromycetes</taxon>
        <taxon>Diversisporales</taxon>
        <taxon>Gigasporaceae</taxon>
        <taxon>Racocetra</taxon>
    </lineage>
</organism>
<feature type="non-terminal residue" evidence="1">
    <location>
        <position position="1"/>
    </location>
</feature>
<accession>A0ACA9RY07</accession>
<feature type="non-terminal residue" evidence="1">
    <location>
        <position position="58"/>
    </location>
</feature>
<protein>
    <submittedName>
        <fullName evidence="1">1104_t:CDS:1</fullName>
    </submittedName>
</protein>
<name>A0ACA9RY07_9GLOM</name>
<gene>
    <name evidence="1" type="ORF">RPERSI_LOCUS23961</name>
</gene>
<evidence type="ECO:0000313" key="1">
    <source>
        <dbReference type="EMBL" id="CAG8814319.1"/>
    </source>
</evidence>
<reference evidence="1" key="1">
    <citation type="submission" date="2021-06" db="EMBL/GenBank/DDBJ databases">
        <authorList>
            <person name="Kallberg Y."/>
            <person name="Tangrot J."/>
            <person name="Rosling A."/>
        </authorList>
    </citation>
    <scope>NUCLEOTIDE SEQUENCE</scope>
    <source>
        <strain evidence="1">MA461A</strain>
    </source>
</reference>
<proteinExistence type="predicted"/>
<keyword evidence="2" id="KW-1185">Reference proteome</keyword>
<comment type="caution">
    <text evidence="1">The sequence shown here is derived from an EMBL/GenBank/DDBJ whole genome shotgun (WGS) entry which is preliminary data.</text>
</comment>
<dbReference type="EMBL" id="CAJVQC010076000">
    <property type="protein sequence ID" value="CAG8814319.1"/>
    <property type="molecule type" value="Genomic_DNA"/>
</dbReference>
<evidence type="ECO:0000313" key="2">
    <source>
        <dbReference type="Proteomes" id="UP000789920"/>
    </source>
</evidence>
<dbReference type="Proteomes" id="UP000789920">
    <property type="component" value="Unassembled WGS sequence"/>
</dbReference>
<sequence>LSNELKNQPVESDDINKDNFEEYEEYNIVSENKDKEIEEIVATNITDRSYLIEIDEHE</sequence>